<dbReference type="Proteomes" id="UP000033434">
    <property type="component" value="Unassembled WGS sequence"/>
</dbReference>
<evidence type="ECO:0000313" key="2">
    <source>
        <dbReference type="Proteomes" id="UP000033434"/>
    </source>
</evidence>
<dbReference type="AlphaFoldDB" id="A0A0F6A7E6"/>
<evidence type="ECO:0000313" key="1">
    <source>
        <dbReference type="EMBL" id="KKE81309.1"/>
    </source>
</evidence>
<name>A0A0F6A7E6_9GAMM</name>
<reference evidence="1 2" key="1">
    <citation type="journal article" date="2015" name="BMC Genomics">
        <title>Genome mining reveals unlocked bioactive potential of marine Gram-negative bacteria.</title>
        <authorList>
            <person name="Machado H."/>
            <person name="Sonnenschein E.C."/>
            <person name="Melchiorsen J."/>
            <person name="Gram L."/>
        </authorList>
    </citation>
    <scope>NUCLEOTIDE SEQUENCE [LARGE SCALE GENOMIC DNA]</scope>
    <source>
        <strain evidence="1 2">S4054</strain>
    </source>
</reference>
<sequence length="173" mass="19306">MNLFKHFLSFSIYTVMLCTSAITHAHALKETTATITVRSGQIDVLVNADFSHWLSLLHSNEAWLLGDTELVLQDGQSEQVKRKQLQELVLAHTKVQANGALLNCQLNQFPAKLIQLHKGHHSRAYFRLGCVSPHKQLNSVSLILPKSLGRAYTSLVQPKQQLIGAGKKAEFKL</sequence>
<accession>A0A0F6A7E6</accession>
<protein>
    <submittedName>
        <fullName evidence="1">Uncharacterized protein</fullName>
    </submittedName>
</protein>
<gene>
    <name evidence="1" type="ORF">N479_22500</name>
</gene>
<organism evidence="1 2">
    <name type="scientific">Pseudoalteromonas luteoviolacea S4054</name>
    <dbReference type="NCBI Taxonomy" id="1129367"/>
    <lineage>
        <taxon>Bacteria</taxon>
        <taxon>Pseudomonadati</taxon>
        <taxon>Pseudomonadota</taxon>
        <taxon>Gammaproteobacteria</taxon>
        <taxon>Alteromonadales</taxon>
        <taxon>Pseudoalteromonadaceae</taxon>
        <taxon>Pseudoalteromonas</taxon>
    </lineage>
</organism>
<comment type="caution">
    <text evidence="1">The sequence shown here is derived from an EMBL/GenBank/DDBJ whole genome shotgun (WGS) entry which is preliminary data.</text>
</comment>
<proteinExistence type="predicted"/>
<dbReference type="PATRIC" id="fig|1129367.4.peg.4803"/>
<dbReference type="RefSeq" id="WP_046358131.1">
    <property type="nucleotide sequence ID" value="NZ_AUXW01000188.1"/>
</dbReference>
<dbReference type="EMBL" id="AUXW01000188">
    <property type="protein sequence ID" value="KKE81309.1"/>
    <property type="molecule type" value="Genomic_DNA"/>
</dbReference>